<keyword evidence="4" id="KW-1185">Reference proteome</keyword>
<evidence type="ECO:0000256" key="2">
    <source>
        <dbReference type="ARBA" id="ARBA00022840"/>
    </source>
</evidence>
<evidence type="ECO:0000256" key="1">
    <source>
        <dbReference type="ARBA" id="ARBA00022741"/>
    </source>
</evidence>
<keyword evidence="1" id="KW-0547">Nucleotide-binding</keyword>
<dbReference type="InterPro" id="IPR011009">
    <property type="entry name" value="Kinase-like_dom_sf"/>
</dbReference>
<protein>
    <submittedName>
        <fullName evidence="3">Uncharacterized protein</fullName>
    </submittedName>
</protein>
<comment type="caution">
    <text evidence="3">The sequence shown here is derived from an EMBL/GenBank/DDBJ whole genome shotgun (WGS) entry which is preliminary data.</text>
</comment>
<evidence type="ECO:0000313" key="3">
    <source>
        <dbReference type="EMBL" id="KAK9150645.1"/>
    </source>
</evidence>
<evidence type="ECO:0000313" key="4">
    <source>
        <dbReference type="Proteomes" id="UP001420932"/>
    </source>
</evidence>
<dbReference type="AlphaFoldDB" id="A0AAP0KG96"/>
<reference evidence="3 4" key="1">
    <citation type="submission" date="2024-01" db="EMBL/GenBank/DDBJ databases">
        <title>Genome assemblies of Stephania.</title>
        <authorList>
            <person name="Yang L."/>
        </authorList>
    </citation>
    <scope>NUCLEOTIDE SEQUENCE [LARGE SCALE GENOMIC DNA]</scope>
    <source>
        <strain evidence="3">YNDBR</strain>
        <tissue evidence="3">Leaf</tissue>
    </source>
</reference>
<name>A0AAP0KG96_9MAGN</name>
<dbReference type="Proteomes" id="UP001420932">
    <property type="component" value="Unassembled WGS sequence"/>
</dbReference>
<dbReference type="Gene3D" id="1.10.510.10">
    <property type="entry name" value="Transferase(Phosphotransferase) domain 1"/>
    <property type="match status" value="1"/>
</dbReference>
<sequence length="387" mass="42550">MMATRAARDLGERVAHLKQIMATMAVPADTSESSRMTQRLEGLKMLVASLAARGESQEAEIARWESKFEEFLAEVRFVGELTSETATSMAMELSLCNGPTTRLEPYRDPQQGIGEVKMDWPQRLKVALGVPRGLAYLHSGSVVGIAIVHRDFKSTKILLGENFEAKTGKLTIQSDVYAFEVVRLELLIGRRTVDLTQGKIEDHDMLLNLNSCLWNLRSSLRSAVLVIFVVAPLLRRRRPRTPRASTSSSSLIHRRPLPWSSSSRLLPGRPASRRSITLTPLHLTDASPLRLCISSTPHRPRASAPGWARSSSRRRVSLAPLLPGRRLRSLVGELPGRPLADTSPSRLCSLVGELPGHPLADASPSRLYSLVVLCSLVAQLCSLIVAP</sequence>
<dbReference type="PANTHER" id="PTHR47989">
    <property type="entry name" value="OS01G0750732 PROTEIN"/>
    <property type="match status" value="1"/>
</dbReference>
<gene>
    <name evidence="3" type="ORF">Syun_008954</name>
</gene>
<dbReference type="PANTHER" id="PTHR47989:SF47">
    <property type="entry name" value="SERINE_THREONINE-PROTEIN KINASE PBL28-RELATED"/>
    <property type="match status" value="1"/>
</dbReference>
<proteinExistence type="predicted"/>
<dbReference type="GO" id="GO:0005524">
    <property type="term" value="F:ATP binding"/>
    <property type="evidence" value="ECO:0007669"/>
    <property type="project" value="UniProtKB-KW"/>
</dbReference>
<dbReference type="EMBL" id="JBBNAF010000004">
    <property type="protein sequence ID" value="KAK9150645.1"/>
    <property type="molecule type" value="Genomic_DNA"/>
</dbReference>
<organism evidence="3 4">
    <name type="scientific">Stephania yunnanensis</name>
    <dbReference type="NCBI Taxonomy" id="152371"/>
    <lineage>
        <taxon>Eukaryota</taxon>
        <taxon>Viridiplantae</taxon>
        <taxon>Streptophyta</taxon>
        <taxon>Embryophyta</taxon>
        <taxon>Tracheophyta</taxon>
        <taxon>Spermatophyta</taxon>
        <taxon>Magnoliopsida</taxon>
        <taxon>Ranunculales</taxon>
        <taxon>Menispermaceae</taxon>
        <taxon>Menispermoideae</taxon>
        <taxon>Cissampelideae</taxon>
        <taxon>Stephania</taxon>
    </lineage>
</organism>
<keyword evidence="2" id="KW-0067">ATP-binding</keyword>
<dbReference type="SUPFAM" id="SSF56112">
    <property type="entry name" value="Protein kinase-like (PK-like)"/>
    <property type="match status" value="1"/>
</dbReference>
<accession>A0AAP0KG96</accession>